<dbReference type="PIRSF" id="PIRSF006223">
    <property type="entry name" value="DsrC_TusE"/>
    <property type="match status" value="1"/>
</dbReference>
<dbReference type="GO" id="GO:0097163">
    <property type="term" value="F:sulfur carrier activity"/>
    <property type="evidence" value="ECO:0007669"/>
    <property type="project" value="TreeGrafter"/>
</dbReference>
<evidence type="ECO:0000313" key="5">
    <source>
        <dbReference type="EMBL" id="RRJ84783.1"/>
    </source>
</evidence>
<dbReference type="GO" id="GO:0005737">
    <property type="term" value="C:cytoplasm"/>
    <property type="evidence" value="ECO:0007669"/>
    <property type="project" value="UniProtKB-SubCell"/>
</dbReference>
<dbReference type="InterPro" id="IPR007453">
    <property type="entry name" value="DsrC/TusE"/>
</dbReference>
<evidence type="ECO:0000256" key="2">
    <source>
        <dbReference type="ARBA" id="ARBA00022490"/>
    </source>
</evidence>
<name>A0A3P3VVL5_9GAMM</name>
<comment type="caution">
    <text evidence="5">The sequence shown here is derived from an EMBL/GenBank/DDBJ whole genome shotgun (WGS) entry which is preliminary data.</text>
</comment>
<evidence type="ECO:0000256" key="1">
    <source>
        <dbReference type="ARBA" id="ARBA00004496"/>
    </source>
</evidence>
<protein>
    <recommendedName>
        <fullName evidence="3">Sulfurtransferase</fullName>
        <ecNumber evidence="3">2.8.1.-</ecNumber>
    </recommendedName>
</protein>
<feature type="active site" description="Cysteine persulfide intermediate" evidence="4">
    <location>
        <position position="110"/>
    </location>
</feature>
<keyword evidence="3" id="KW-0808">Transferase</keyword>
<dbReference type="Proteomes" id="UP000280792">
    <property type="component" value="Unassembled WGS sequence"/>
</dbReference>
<gene>
    <name evidence="5" type="primary">tusE</name>
    <name evidence="5" type="ORF">D0544_06700</name>
</gene>
<dbReference type="InterPro" id="IPR042072">
    <property type="entry name" value="DsrC-like_C"/>
</dbReference>
<keyword evidence="2" id="KW-0963">Cytoplasm</keyword>
<dbReference type="RefSeq" id="WP_125015212.1">
    <property type="nucleotide sequence ID" value="NZ_QWEZ01000001.1"/>
</dbReference>
<evidence type="ECO:0000313" key="6">
    <source>
        <dbReference type="Proteomes" id="UP000280792"/>
    </source>
</evidence>
<organism evidence="5 6">
    <name type="scientific">Aestuariirhabdus litorea</name>
    <dbReference type="NCBI Taxonomy" id="2528527"/>
    <lineage>
        <taxon>Bacteria</taxon>
        <taxon>Pseudomonadati</taxon>
        <taxon>Pseudomonadota</taxon>
        <taxon>Gammaproteobacteria</taxon>
        <taxon>Oceanospirillales</taxon>
        <taxon>Aestuariirhabdaceae</taxon>
        <taxon>Aestuariirhabdus</taxon>
    </lineage>
</organism>
<evidence type="ECO:0000256" key="4">
    <source>
        <dbReference type="PIRSR" id="PIRSR006223-50"/>
    </source>
</evidence>
<dbReference type="PANTHER" id="PTHR37010:SF1">
    <property type="entry name" value="SULFURTRANSFERASE TUSE"/>
    <property type="match status" value="1"/>
</dbReference>
<dbReference type="SUPFAM" id="SSF69721">
    <property type="entry name" value="DsrC, the gamma subunit of dissimilatory sulfite reductase"/>
    <property type="match status" value="1"/>
</dbReference>
<comment type="subcellular location">
    <subcellularLocation>
        <location evidence="1">Cytoplasm</location>
    </subcellularLocation>
</comment>
<dbReference type="PANTHER" id="PTHR37010">
    <property type="entry name" value="SULFURTRANSFERASE TUSE"/>
    <property type="match status" value="1"/>
</dbReference>
<sequence>MRFIEVEGRAIEVDNEGYLIHLQDWTPSVADELAKLDNITLGPSHWEVLSSLRSFYDEFQLSPAMRPLVKHIAKTLGQEKGNSIYLMQLFPGSPAKLASRIAGLPKPTNCL</sequence>
<dbReference type="InterPro" id="IPR025526">
    <property type="entry name" value="DsrC-like_dom_sf"/>
</dbReference>
<comment type="similarity">
    <text evidence="3">Belongs to the dsrC/tusE family.</text>
</comment>
<reference evidence="5 6" key="1">
    <citation type="submission" date="2018-08" db="EMBL/GenBank/DDBJ databases">
        <authorList>
            <person name="Khan S.A."/>
        </authorList>
    </citation>
    <scope>NUCLEOTIDE SEQUENCE [LARGE SCALE GENOMIC DNA]</scope>
    <source>
        <strain evidence="5 6">GTF-13</strain>
    </source>
</reference>
<proteinExistence type="inferred from homology"/>
<reference evidence="5 6" key="2">
    <citation type="submission" date="2018-12" db="EMBL/GenBank/DDBJ databases">
        <title>Simiduia agarivorans gen. nov., sp. nov., a marine, agarolytic bacterium isolated from shallow coastal water from Keelung, Taiwan.</title>
        <authorList>
            <person name="Shieh W.Y."/>
        </authorList>
    </citation>
    <scope>NUCLEOTIDE SEQUENCE [LARGE SCALE GENOMIC DNA]</scope>
    <source>
        <strain evidence="5 6">GTF-13</strain>
    </source>
</reference>
<dbReference type="AlphaFoldDB" id="A0A3P3VVL5"/>
<dbReference type="NCBIfam" id="TIGR03342">
    <property type="entry name" value="dsrC_tusE_dsvC"/>
    <property type="match status" value="1"/>
</dbReference>
<dbReference type="GO" id="GO:0016740">
    <property type="term" value="F:transferase activity"/>
    <property type="evidence" value="ECO:0007669"/>
    <property type="project" value="UniProtKB-KW"/>
</dbReference>
<keyword evidence="6" id="KW-1185">Reference proteome</keyword>
<dbReference type="EC" id="2.8.1.-" evidence="3"/>
<dbReference type="Pfam" id="PF04358">
    <property type="entry name" value="DsrC"/>
    <property type="match status" value="1"/>
</dbReference>
<dbReference type="GO" id="GO:0002143">
    <property type="term" value="P:tRNA wobble position uridine thiolation"/>
    <property type="evidence" value="ECO:0007669"/>
    <property type="project" value="TreeGrafter"/>
</dbReference>
<dbReference type="InterPro" id="IPR043163">
    <property type="entry name" value="DsrC-like_N"/>
</dbReference>
<dbReference type="EMBL" id="QWEZ01000001">
    <property type="protein sequence ID" value="RRJ84783.1"/>
    <property type="molecule type" value="Genomic_DNA"/>
</dbReference>
<accession>A0A3P3VVL5</accession>
<comment type="function">
    <text evidence="3">Part of a sulfur-relay system.</text>
</comment>
<evidence type="ECO:0000256" key="3">
    <source>
        <dbReference type="PIRNR" id="PIRNR006223"/>
    </source>
</evidence>
<dbReference type="Gene3D" id="3.30.1420.10">
    <property type="match status" value="1"/>
</dbReference>
<dbReference type="Gene3D" id="1.10.10.370">
    <property type="entry name" value="DsrC-like protein, C-terminal domain"/>
    <property type="match status" value="1"/>
</dbReference>